<feature type="domain" description="YdbS-like PH" evidence="2">
    <location>
        <begin position="89"/>
        <end position="162"/>
    </location>
</feature>
<dbReference type="EMBL" id="BOQL01000078">
    <property type="protein sequence ID" value="GIM78973.1"/>
    <property type="molecule type" value="Genomic_DNA"/>
</dbReference>
<evidence type="ECO:0000256" key="1">
    <source>
        <dbReference type="SAM" id="Phobius"/>
    </source>
</evidence>
<comment type="caution">
    <text evidence="3">The sequence shown here is derived from an EMBL/GenBank/DDBJ whole genome shotgun (WGS) entry which is preliminary data.</text>
</comment>
<name>A0A919W443_9ACTN</name>
<evidence type="ECO:0000313" key="4">
    <source>
        <dbReference type="Proteomes" id="UP000681340"/>
    </source>
</evidence>
<feature type="transmembrane region" description="Helical" evidence="1">
    <location>
        <begin position="31"/>
        <end position="56"/>
    </location>
</feature>
<proteinExistence type="predicted"/>
<keyword evidence="4" id="KW-1185">Reference proteome</keyword>
<keyword evidence="1" id="KW-0472">Membrane</keyword>
<dbReference type="PANTHER" id="PTHR34473:SF3">
    <property type="entry name" value="TRANSMEMBRANE PROTEIN-RELATED"/>
    <property type="match status" value="1"/>
</dbReference>
<evidence type="ECO:0000313" key="3">
    <source>
        <dbReference type="EMBL" id="GIM78973.1"/>
    </source>
</evidence>
<keyword evidence="1" id="KW-0812">Transmembrane</keyword>
<keyword evidence="1" id="KW-1133">Transmembrane helix</keyword>
<dbReference type="Pfam" id="PF03703">
    <property type="entry name" value="bPH_2"/>
    <property type="match status" value="1"/>
</dbReference>
<organism evidence="3 4">
    <name type="scientific">Actinoplanes auranticolor</name>
    <dbReference type="NCBI Taxonomy" id="47988"/>
    <lineage>
        <taxon>Bacteria</taxon>
        <taxon>Bacillati</taxon>
        <taxon>Actinomycetota</taxon>
        <taxon>Actinomycetes</taxon>
        <taxon>Micromonosporales</taxon>
        <taxon>Micromonosporaceae</taxon>
        <taxon>Actinoplanes</taxon>
    </lineage>
</organism>
<evidence type="ECO:0000259" key="2">
    <source>
        <dbReference type="Pfam" id="PF03703"/>
    </source>
</evidence>
<dbReference type="RefSeq" id="WP_212994144.1">
    <property type="nucleotide sequence ID" value="NZ_BAABEA010000022.1"/>
</dbReference>
<gene>
    <name evidence="3" type="ORF">Aau02nite_83520</name>
</gene>
<dbReference type="PANTHER" id="PTHR34473">
    <property type="entry name" value="UPF0699 TRANSMEMBRANE PROTEIN YDBS"/>
    <property type="match status" value="1"/>
</dbReference>
<feature type="transmembrane region" description="Helical" evidence="1">
    <location>
        <begin position="62"/>
        <end position="81"/>
    </location>
</feature>
<sequence length="176" mass="19274">MAELSPPRPPPVQAGRLSLRPPSRRLSRRFILWRTLQTLCWAIGVLGTLGAVYGLVEATRPWLGPVLLVAGPLYAVHLAAIPTLRYLVHRWETTDDAVYALSGGLTRKWQIVPISRIQSIDTSIGPIQRYLRLATVTVTTASAEGSITIEGLDVREAEEATDRLRELAAATRGDAT</sequence>
<dbReference type="AlphaFoldDB" id="A0A919W443"/>
<reference evidence="3" key="1">
    <citation type="submission" date="2021-03" db="EMBL/GenBank/DDBJ databases">
        <title>Whole genome shotgun sequence of Actinoplanes auranticolor NBRC 12245.</title>
        <authorList>
            <person name="Komaki H."/>
            <person name="Tamura T."/>
        </authorList>
    </citation>
    <scope>NUCLEOTIDE SEQUENCE</scope>
    <source>
        <strain evidence="3">NBRC 12245</strain>
    </source>
</reference>
<dbReference type="Proteomes" id="UP000681340">
    <property type="component" value="Unassembled WGS sequence"/>
</dbReference>
<accession>A0A919W443</accession>
<protein>
    <submittedName>
        <fullName evidence="3">Membrane protein</fullName>
    </submittedName>
</protein>
<dbReference type="InterPro" id="IPR005182">
    <property type="entry name" value="YdbS-like_PH"/>
</dbReference>